<evidence type="ECO:0000256" key="1">
    <source>
        <dbReference type="ARBA" id="ARBA00022801"/>
    </source>
</evidence>
<dbReference type="Gene3D" id="3.90.1140.10">
    <property type="entry name" value="Cyclic phosphodiesterase"/>
    <property type="match status" value="1"/>
</dbReference>
<evidence type="ECO:0000313" key="4">
    <source>
        <dbReference type="Proteomes" id="UP001595882"/>
    </source>
</evidence>
<dbReference type="NCBIfam" id="TIGR02258">
    <property type="entry name" value="2_5_ligase"/>
    <property type="match status" value="1"/>
</dbReference>
<feature type="active site" description="Proton acceptor" evidence="2">
    <location>
        <position position="130"/>
    </location>
</feature>
<dbReference type="EMBL" id="JBHSDT010000008">
    <property type="protein sequence ID" value="MFC4403610.1"/>
    <property type="molecule type" value="Genomic_DNA"/>
</dbReference>
<dbReference type="RefSeq" id="WP_390252143.1">
    <property type="nucleotide sequence ID" value="NZ_JBHSDT010000008.1"/>
</dbReference>
<dbReference type="InterPro" id="IPR004175">
    <property type="entry name" value="RNA_CPDase"/>
</dbReference>
<dbReference type="EC" id="3.1.4.58" evidence="2"/>
<dbReference type="PANTHER" id="PTHR35561:SF1">
    <property type="entry name" value="RNA 2',3'-CYCLIC PHOSPHODIESTERASE"/>
    <property type="match status" value="1"/>
</dbReference>
<reference evidence="4" key="1">
    <citation type="journal article" date="2019" name="Int. J. Syst. Evol. Microbiol.">
        <title>The Global Catalogue of Microorganisms (GCM) 10K type strain sequencing project: providing services to taxonomists for standard genome sequencing and annotation.</title>
        <authorList>
            <consortium name="The Broad Institute Genomics Platform"/>
            <consortium name="The Broad Institute Genome Sequencing Center for Infectious Disease"/>
            <person name="Wu L."/>
            <person name="Ma J."/>
        </authorList>
    </citation>
    <scope>NUCLEOTIDE SEQUENCE [LARGE SCALE GENOMIC DNA]</scope>
    <source>
        <strain evidence="4">CCUG 37865</strain>
    </source>
</reference>
<keyword evidence="4" id="KW-1185">Reference proteome</keyword>
<evidence type="ECO:0000256" key="2">
    <source>
        <dbReference type="HAMAP-Rule" id="MF_01940"/>
    </source>
</evidence>
<comment type="catalytic activity">
    <reaction evidence="2">
        <text>a 3'-end 2',3'-cyclophospho-ribonucleotide-RNA + H2O = a 3'-end 2'-phospho-ribonucleotide-RNA + H(+)</text>
        <dbReference type="Rhea" id="RHEA:11828"/>
        <dbReference type="Rhea" id="RHEA-COMP:10464"/>
        <dbReference type="Rhea" id="RHEA-COMP:17353"/>
        <dbReference type="ChEBI" id="CHEBI:15377"/>
        <dbReference type="ChEBI" id="CHEBI:15378"/>
        <dbReference type="ChEBI" id="CHEBI:83064"/>
        <dbReference type="ChEBI" id="CHEBI:173113"/>
        <dbReference type="EC" id="3.1.4.58"/>
    </reaction>
</comment>
<protein>
    <recommendedName>
        <fullName evidence="2">RNA 2',3'-cyclic phosphodiesterase</fullName>
        <shortName evidence="2">RNA 2',3'-CPDase</shortName>
        <ecNumber evidence="2">3.1.4.58</ecNumber>
    </recommendedName>
</protein>
<proteinExistence type="inferred from homology"/>
<comment type="caution">
    <text evidence="3">The sequence shown here is derived from an EMBL/GenBank/DDBJ whole genome shotgun (WGS) entry which is preliminary data.</text>
</comment>
<organism evidence="3 4">
    <name type="scientific">Gracilibacillus xinjiangensis</name>
    <dbReference type="NCBI Taxonomy" id="1193282"/>
    <lineage>
        <taxon>Bacteria</taxon>
        <taxon>Bacillati</taxon>
        <taxon>Bacillota</taxon>
        <taxon>Bacilli</taxon>
        <taxon>Bacillales</taxon>
        <taxon>Bacillaceae</taxon>
        <taxon>Gracilibacillus</taxon>
    </lineage>
</organism>
<dbReference type="SUPFAM" id="SSF55144">
    <property type="entry name" value="LigT-like"/>
    <property type="match status" value="1"/>
</dbReference>
<name>A0ABV8WUU2_9BACI</name>
<dbReference type="InterPro" id="IPR009097">
    <property type="entry name" value="Cyclic_Pdiesterase"/>
</dbReference>
<comment type="similarity">
    <text evidence="2">Belongs to the 2H phosphoesterase superfamily. ThpR family.</text>
</comment>
<sequence>MKSDPHYFIAIKIDDTTKKSIASIQAIVNAKSIPFKIWVHEQDLHITLQFLGAVNEKKLEVLQEKLRVVEEIQPFTTKIGGLQTFGKKAQPRVLWADVEKKSEIMKLYKKVTNECRELEIQTDTRSYQPHITLAKKWNDRNIQLDETVFENELNIKLEIREVAIYRINLGNKVKYEPIAIYRLQGEKRG</sequence>
<dbReference type="HAMAP" id="MF_01940">
    <property type="entry name" value="RNA_CPDase"/>
    <property type="match status" value="1"/>
</dbReference>
<dbReference type="PANTHER" id="PTHR35561">
    <property type="entry name" value="RNA 2',3'-CYCLIC PHOSPHODIESTERASE"/>
    <property type="match status" value="1"/>
</dbReference>
<feature type="short sequence motif" description="HXTX 2" evidence="2">
    <location>
        <begin position="130"/>
        <end position="133"/>
    </location>
</feature>
<gene>
    <name evidence="3" type="primary">thpR</name>
    <name evidence="3" type="ORF">ACFOY7_11080</name>
</gene>
<dbReference type="Proteomes" id="UP001595882">
    <property type="component" value="Unassembled WGS sequence"/>
</dbReference>
<feature type="short sequence motif" description="HXTX 1" evidence="2">
    <location>
        <begin position="45"/>
        <end position="48"/>
    </location>
</feature>
<comment type="function">
    <text evidence="2">Hydrolyzes RNA 2',3'-cyclic phosphodiester to an RNA 2'-phosphomonoester.</text>
</comment>
<evidence type="ECO:0000313" key="3">
    <source>
        <dbReference type="EMBL" id="MFC4403610.1"/>
    </source>
</evidence>
<accession>A0ABV8WUU2</accession>
<dbReference type="Pfam" id="PF13563">
    <property type="entry name" value="2_5_RNA_ligase2"/>
    <property type="match status" value="1"/>
</dbReference>
<feature type="active site" description="Proton donor" evidence="2">
    <location>
        <position position="45"/>
    </location>
</feature>
<keyword evidence="1 2" id="KW-0378">Hydrolase</keyword>